<reference evidence="1" key="1">
    <citation type="submission" date="2021-01" db="EMBL/GenBank/DDBJ databases">
        <authorList>
            <person name="Corre E."/>
            <person name="Pelletier E."/>
            <person name="Niang G."/>
            <person name="Scheremetjew M."/>
            <person name="Finn R."/>
            <person name="Kale V."/>
            <person name="Holt S."/>
            <person name="Cochrane G."/>
            <person name="Meng A."/>
            <person name="Brown T."/>
            <person name="Cohen L."/>
        </authorList>
    </citation>
    <scope>NUCLEOTIDE SEQUENCE</scope>
    <source>
        <strain evidence="1">UTEX LB 985</strain>
    </source>
</reference>
<accession>A0A7S2NLF4</accession>
<proteinExistence type="predicted"/>
<name>A0A7S2NLF4_9EUKA</name>
<evidence type="ECO:0000313" key="1">
    <source>
        <dbReference type="EMBL" id="CAD9545683.1"/>
    </source>
</evidence>
<gene>
    <name evidence="1" type="ORF">CBRE1094_LOCUS43137</name>
</gene>
<organism evidence="1">
    <name type="scientific">Haptolina brevifila</name>
    <dbReference type="NCBI Taxonomy" id="156173"/>
    <lineage>
        <taxon>Eukaryota</taxon>
        <taxon>Haptista</taxon>
        <taxon>Haptophyta</taxon>
        <taxon>Prymnesiophyceae</taxon>
        <taxon>Prymnesiales</taxon>
        <taxon>Prymnesiaceae</taxon>
        <taxon>Haptolina</taxon>
    </lineage>
</organism>
<dbReference type="AlphaFoldDB" id="A0A7S2NLF4"/>
<dbReference type="EMBL" id="HBGU01079043">
    <property type="protein sequence ID" value="CAD9545683.1"/>
    <property type="molecule type" value="Transcribed_RNA"/>
</dbReference>
<protein>
    <submittedName>
        <fullName evidence="1">Uncharacterized protein</fullName>
    </submittedName>
</protein>
<sequence>MKKVATWIVGHRTALNMTHRSQIDRAHLETHYMVFKVSSDGVIGWTGEPTGPYTGQPQNPHTHLEVPPNTAPVCVPNIYKDLYPFAPAQQRYPPRIVEHRNPLPYEYGGSMQSMGQRFVAAENAITGMKASARSPQF</sequence>